<keyword evidence="9" id="KW-0449">Lipoprotein</keyword>
<evidence type="ECO:0000313" key="10">
    <source>
        <dbReference type="Proteomes" id="UP000196581"/>
    </source>
</evidence>
<keyword evidence="4 7" id="KW-0812">Transmembrane</keyword>
<feature type="transmembrane region" description="Helical" evidence="7">
    <location>
        <begin position="246"/>
        <end position="264"/>
    </location>
</feature>
<dbReference type="GO" id="GO:0005886">
    <property type="term" value="C:plasma membrane"/>
    <property type="evidence" value="ECO:0007669"/>
    <property type="project" value="UniProtKB-SubCell"/>
</dbReference>
<keyword evidence="9" id="KW-0328">Glycosyltransferase</keyword>
<feature type="region of interest" description="Disordered" evidence="8">
    <location>
        <begin position="272"/>
        <end position="385"/>
    </location>
</feature>
<protein>
    <recommendedName>
        <fullName evidence="7">Phosphatidylglycerol--prolipoprotein diacylglyceryl transferase</fullName>
        <ecNumber evidence="7">2.5.1.145</ecNumber>
    </recommendedName>
</protein>
<keyword evidence="5 7" id="KW-1133">Transmembrane helix</keyword>
<feature type="transmembrane region" description="Helical" evidence="7">
    <location>
        <begin position="23"/>
        <end position="42"/>
    </location>
</feature>
<feature type="transmembrane region" description="Helical" evidence="7">
    <location>
        <begin position="54"/>
        <end position="73"/>
    </location>
</feature>
<dbReference type="PANTHER" id="PTHR30589:SF0">
    <property type="entry name" value="PHOSPHATIDYLGLYCEROL--PROLIPOPROTEIN DIACYLGLYCERYL TRANSFERASE"/>
    <property type="match status" value="1"/>
</dbReference>
<evidence type="ECO:0000256" key="2">
    <source>
        <dbReference type="ARBA" id="ARBA00022475"/>
    </source>
</evidence>
<keyword evidence="6 7" id="KW-0472">Membrane</keyword>
<keyword evidence="2 7" id="KW-1003">Cell membrane</keyword>
<feature type="compositionally biased region" description="Low complexity" evidence="8">
    <location>
        <begin position="302"/>
        <end position="326"/>
    </location>
</feature>
<feature type="transmembrane region" description="Helical" evidence="7">
    <location>
        <begin position="124"/>
        <end position="142"/>
    </location>
</feature>
<dbReference type="GO" id="GO:0008961">
    <property type="term" value="F:phosphatidylglycerol-prolipoprotein diacylglyceryl transferase activity"/>
    <property type="evidence" value="ECO:0007669"/>
    <property type="project" value="UniProtKB-UniRule"/>
</dbReference>
<feature type="transmembrane region" description="Helical" evidence="7">
    <location>
        <begin position="182"/>
        <end position="204"/>
    </location>
</feature>
<comment type="similarity">
    <text evidence="1 7">Belongs to the Lgt family.</text>
</comment>
<dbReference type="PANTHER" id="PTHR30589">
    <property type="entry name" value="PROLIPOPROTEIN DIACYLGLYCERYL TRANSFERASE"/>
    <property type="match status" value="1"/>
</dbReference>
<gene>
    <name evidence="7" type="primary">lgt</name>
    <name evidence="9" type="ORF">FM105_08735</name>
</gene>
<comment type="function">
    <text evidence="7">Catalyzes the transfer of the diacylglyceryl group from phosphatidylglycerol to the sulfhydryl group of the N-terminal cysteine of a prolipoprotein, the first step in the formation of mature lipoproteins.</text>
</comment>
<proteinExistence type="inferred from homology"/>
<feature type="transmembrane region" description="Helical" evidence="7">
    <location>
        <begin position="216"/>
        <end position="234"/>
    </location>
</feature>
<reference evidence="10" key="1">
    <citation type="submission" date="2017-02" db="EMBL/GenBank/DDBJ databases">
        <authorList>
            <person name="Dridi B."/>
        </authorList>
    </citation>
    <scope>NUCLEOTIDE SEQUENCE [LARGE SCALE GENOMIC DNA]</scope>
    <source>
        <strain evidence="10">B Co 03.10</strain>
    </source>
</reference>
<dbReference type="HAMAP" id="MF_01147">
    <property type="entry name" value="Lgt"/>
    <property type="match status" value="1"/>
</dbReference>
<accession>A0A1X6XGR4</accession>
<dbReference type="Pfam" id="PF01790">
    <property type="entry name" value="LGT"/>
    <property type="match status" value="1"/>
</dbReference>
<dbReference type="NCBIfam" id="TIGR00544">
    <property type="entry name" value="lgt"/>
    <property type="match status" value="1"/>
</dbReference>
<evidence type="ECO:0000256" key="8">
    <source>
        <dbReference type="SAM" id="MobiDB-lite"/>
    </source>
</evidence>
<dbReference type="GO" id="GO:0042158">
    <property type="term" value="P:lipoprotein biosynthetic process"/>
    <property type="evidence" value="ECO:0007669"/>
    <property type="project" value="UniProtKB-UniRule"/>
</dbReference>
<feature type="transmembrane region" description="Helical" evidence="7">
    <location>
        <begin position="93"/>
        <end position="117"/>
    </location>
</feature>
<evidence type="ECO:0000313" key="9">
    <source>
        <dbReference type="EMBL" id="SLM98326.1"/>
    </source>
</evidence>
<comment type="subcellular location">
    <subcellularLocation>
        <location evidence="7">Cell membrane</location>
        <topology evidence="7">Multi-pass membrane protein</topology>
    </subcellularLocation>
</comment>
<evidence type="ECO:0000256" key="4">
    <source>
        <dbReference type="ARBA" id="ARBA00022692"/>
    </source>
</evidence>
<feature type="binding site" evidence="7">
    <location>
        <position position="143"/>
    </location>
    <ligand>
        <name>a 1,2-diacyl-sn-glycero-3-phospho-(1'-sn-glycerol)</name>
        <dbReference type="ChEBI" id="CHEBI:64716"/>
    </ligand>
</feature>
<name>A0A1X6XGR4_9MICO</name>
<comment type="pathway">
    <text evidence="7">Protein modification; lipoprotein biosynthesis (diacylglyceryl transfer).</text>
</comment>
<dbReference type="PROSITE" id="PS01311">
    <property type="entry name" value="LGT"/>
    <property type="match status" value="1"/>
</dbReference>
<keyword evidence="10" id="KW-1185">Reference proteome</keyword>
<dbReference type="EMBL" id="FWFF01000014">
    <property type="protein sequence ID" value="SLM98326.1"/>
    <property type="molecule type" value="Genomic_DNA"/>
</dbReference>
<comment type="catalytic activity">
    <reaction evidence="7">
        <text>L-cysteinyl-[prolipoprotein] + a 1,2-diacyl-sn-glycero-3-phospho-(1'-sn-glycerol) = an S-1,2-diacyl-sn-glyceryl-L-cysteinyl-[prolipoprotein] + sn-glycerol 1-phosphate + H(+)</text>
        <dbReference type="Rhea" id="RHEA:56712"/>
        <dbReference type="Rhea" id="RHEA-COMP:14679"/>
        <dbReference type="Rhea" id="RHEA-COMP:14680"/>
        <dbReference type="ChEBI" id="CHEBI:15378"/>
        <dbReference type="ChEBI" id="CHEBI:29950"/>
        <dbReference type="ChEBI" id="CHEBI:57685"/>
        <dbReference type="ChEBI" id="CHEBI:64716"/>
        <dbReference type="ChEBI" id="CHEBI:140658"/>
        <dbReference type="EC" id="2.5.1.145"/>
    </reaction>
</comment>
<dbReference type="InterPro" id="IPR001640">
    <property type="entry name" value="Lgt"/>
</dbReference>
<evidence type="ECO:0000256" key="3">
    <source>
        <dbReference type="ARBA" id="ARBA00022679"/>
    </source>
</evidence>
<feature type="compositionally biased region" description="Basic and acidic residues" evidence="8">
    <location>
        <begin position="359"/>
        <end position="371"/>
    </location>
</feature>
<keyword evidence="3 7" id="KW-0808">Transferase</keyword>
<dbReference type="AlphaFoldDB" id="A0A1X6XGR4"/>
<dbReference type="EC" id="2.5.1.145" evidence="7"/>
<evidence type="ECO:0000256" key="5">
    <source>
        <dbReference type="ARBA" id="ARBA00022989"/>
    </source>
</evidence>
<sequence>MTDLLASIPSPGWSGFDIGPLRIHAYALCILVGIVLALWLTNRRWQARGGTEDDLWTLAIWAIPSGIIGGRIYHVLSTPDPYFGPDGDPVAALYIWNGGLGIWGAVALGVLVVLFVCRRHGFRFTSFLDAAAPGLILAQAAGRWGNWFNQELFGAPTDLPWGLEIDRTSPTWPDPSLPADTLFHPTFLYESLWNVIGCFVLLWAGRRFSLWRGQVFFLYLAYYTLGRVWIEALRIDDAEHILGLRLNVWTSIVIFLLGVVLLVVSRSRHGGGENTAYTDDRPRPDADGSAPVTGNGSGSGSGSTSVDRTVAADGTTAAEGTSAAGGARDGEQPARRGGFGFFGAVTSAISIVPQLTGRSEPKADTDARDTEEQQGPPDPRGTTES</sequence>
<dbReference type="Proteomes" id="UP000196581">
    <property type="component" value="Unassembled WGS sequence"/>
</dbReference>
<dbReference type="UniPathway" id="UPA00664"/>
<evidence type="ECO:0000256" key="6">
    <source>
        <dbReference type="ARBA" id="ARBA00023136"/>
    </source>
</evidence>
<evidence type="ECO:0000256" key="1">
    <source>
        <dbReference type="ARBA" id="ARBA00007150"/>
    </source>
</evidence>
<evidence type="ECO:0000256" key="7">
    <source>
        <dbReference type="HAMAP-Rule" id="MF_01147"/>
    </source>
</evidence>
<organism evidence="9 10">
    <name type="scientific">Brevibacterium yomogidense</name>
    <dbReference type="NCBI Taxonomy" id="946573"/>
    <lineage>
        <taxon>Bacteria</taxon>
        <taxon>Bacillati</taxon>
        <taxon>Actinomycetota</taxon>
        <taxon>Actinomycetes</taxon>
        <taxon>Micrococcales</taxon>
        <taxon>Brevibacteriaceae</taxon>
        <taxon>Brevibacterium</taxon>
    </lineage>
</organism>
<dbReference type="RefSeq" id="WP_087007315.1">
    <property type="nucleotide sequence ID" value="NZ_FWFF01000014.1"/>
</dbReference>